<accession>A0A135LEF1</accession>
<comment type="caution">
    <text evidence="2">The sequence shown here is derived from an EMBL/GenBank/DDBJ whole genome shotgun (WGS) entry which is preliminary data.</text>
</comment>
<keyword evidence="1" id="KW-0175">Coiled coil</keyword>
<dbReference type="EMBL" id="LHQR01000065">
    <property type="protein sequence ID" value="KXG47348.1"/>
    <property type="molecule type" value="Genomic_DNA"/>
</dbReference>
<dbReference type="GeneID" id="63704231"/>
<dbReference type="OMA" id="WYCNSGL"/>
<evidence type="ECO:0000313" key="3">
    <source>
        <dbReference type="Proteomes" id="UP000070168"/>
    </source>
</evidence>
<gene>
    <name evidence="2" type="ORF">PGRI_012180</name>
</gene>
<feature type="coiled-coil region" evidence="1">
    <location>
        <begin position="93"/>
        <end position="120"/>
    </location>
</feature>
<proteinExistence type="predicted"/>
<keyword evidence="3" id="KW-1185">Reference proteome</keyword>
<evidence type="ECO:0000313" key="2">
    <source>
        <dbReference type="EMBL" id="KXG47348.1"/>
    </source>
</evidence>
<dbReference type="AlphaFoldDB" id="A0A135LEF1"/>
<dbReference type="Proteomes" id="UP000070168">
    <property type="component" value="Unassembled WGS sequence"/>
</dbReference>
<reference evidence="2 3" key="1">
    <citation type="journal article" date="2016" name="BMC Genomics">
        <title>Genome sequencing and secondary metabolism of the postharvest pathogen Penicillium griseofulvum.</title>
        <authorList>
            <person name="Banani H."/>
            <person name="Marcet-Houben M."/>
            <person name="Ballester A.R."/>
            <person name="Abbruscato P."/>
            <person name="Gonzalez-Candelas L."/>
            <person name="Gabaldon T."/>
            <person name="Spadaro D."/>
        </authorList>
    </citation>
    <scope>NUCLEOTIDE SEQUENCE [LARGE SCALE GENOMIC DNA]</scope>
    <source>
        <strain evidence="2 3">PG3</strain>
    </source>
</reference>
<dbReference type="STRING" id="5078.A0A135LEF1"/>
<name>A0A135LEF1_PENPA</name>
<sequence>MSNREPARSWQQNFQKECRTFVKQAEALAAYARKYPDDDEYEHTDNICEGLVRLWSQLAYVKDTGLDMVAETPKCSLVREDRQYWFIRALADQTEFEDECDEIEARLDGLLAKVGQHELENLWVAGSVKVVGALGKGLPGHVVIPSKEVEEAELPDLPKIWSCMCRAIMKGPTTKYFLSGITAIRTDNTRPYIVPKSRSMARIGGRTPHLQHDDTFVQFYAASIRRQPSEFKDEHIGFVVHAHCWALLNHIIPTTLVERKLEKFICAAQKYWRGHELWGSNDAMLKLVKQYDLLHTNSELKSPFKYGCDIYKNPLIVPEIQKAIDRARKTGKKYTKPHTNYSHVPLDIAILIAERICPIDYTLDDVKNTRNMLSAWQWTLPDGFWKRRLKEEDILFELESLKEEDYSIDWQSLRLDLMALVSDRNWYKLSGLANRVRVLSFMTAITSDFLEMT</sequence>
<dbReference type="RefSeq" id="XP_040645884.1">
    <property type="nucleotide sequence ID" value="XM_040788931.1"/>
</dbReference>
<dbReference type="OrthoDB" id="4524525at2759"/>
<evidence type="ECO:0000256" key="1">
    <source>
        <dbReference type="SAM" id="Coils"/>
    </source>
</evidence>
<organism evidence="2 3">
    <name type="scientific">Penicillium patulum</name>
    <name type="common">Penicillium griseofulvum</name>
    <dbReference type="NCBI Taxonomy" id="5078"/>
    <lineage>
        <taxon>Eukaryota</taxon>
        <taxon>Fungi</taxon>
        <taxon>Dikarya</taxon>
        <taxon>Ascomycota</taxon>
        <taxon>Pezizomycotina</taxon>
        <taxon>Eurotiomycetes</taxon>
        <taxon>Eurotiomycetidae</taxon>
        <taxon>Eurotiales</taxon>
        <taxon>Aspergillaceae</taxon>
        <taxon>Penicillium</taxon>
    </lineage>
</organism>
<protein>
    <submittedName>
        <fullName evidence="2">Uncharacterized protein</fullName>
    </submittedName>
</protein>